<organism evidence="1 2">
    <name type="scientific">Bacteroides pyogenes DSM 20611 = JCM 6294</name>
    <dbReference type="NCBI Taxonomy" id="1121100"/>
    <lineage>
        <taxon>Bacteria</taxon>
        <taxon>Pseudomonadati</taxon>
        <taxon>Bacteroidota</taxon>
        <taxon>Bacteroidia</taxon>
        <taxon>Bacteroidales</taxon>
        <taxon>Bacteroidaceae</taxon>
        <taxon>Bacteroides</taxon>
    </lineage>
</organism>
<dbReference type="EMBL" id="BAIR01000031">
    <property type="protein sequence ID" value="GAE19838.1"/>
    <property type="molecule type" value="Genomic_DNA"/>
</dbReference>
<reference evidence="2" key="1">
    <citation type="journal article" date="2014" name="Genome">
        <title>Draft Genome Sequences of Three Strains of Bacteroides pyogenes Isolated from a Cat and Swine.</title>
        <authorList>
            <person name="Sakamoto M."/>
            <person name="Oshima K."/>
            <person name="Suda W."/>
            <person name="Kitamura K."/>
            <person name="Iida T."/>
            <person name="Hattori M."/>
            <person name="Ohkuma M."/>
        </authorList>
    </citation>
    <scope>NUCLEOTIDE SEQUENCE [LARGE SCALE GENOMIC DNA]</scope>
    <source>
        <strain evidence="2">JCM 6294</strain>
    </source>
</reference>
<dbReference type="AlphaFoldDB" id="W4PK82"/>
<protein>
    <submittedName>
        <fullName evidence="1">Uncharacterized protein</fullName>
    </submittedName>
</protein>
<comment type="caution">
    <text evidence="1">The sequence shown here is derived from an EMBL/GenBank/DDBJ whole genome shotgun (WGS) entry which is preliminary data.</text>
</comment>
<name>W4PK82_9BACE</name>
<gene>
    <name evidence="1" type="ORF">JCM6294_2946</name>
</gene>
<evidence type="ECO:0000313" key="1">
    <source>
        <dbReference type="EMBL" id="GAE19838.1"/>
    </source>
</evidence>
<evidence type="ECO:0000313" key="2">
    <source>
        <dbReference type="Proteomes" id="UP000018842"/>
    </source>
</evidence>
<proteinExistence type="predicted"/>
<accession>W4PK82</accession>
<dbReference type="STRING" id="1121100.GCA_000428105_02414"/>
<dbReference type="Proteomes" id="UP000018842">
    <property type="component" value="Unassembled WGS sequence"/>
</dbReference>
<sequence>MFIKEALKDGTAHITRFDLKKKIVSGTFENNDRLTKGRFDTYFEIDSYDYPEHEGKQHVIRTKRIKPALLESASNQ</sequence>